<dbReference type="CDD" id="cd18548">
    <property type="entry name" value="ABC_6TM_Tm287_like"/>
    <property type="match status" value="1"/>
</dbReference>
<dbReference type="InterPro" id="IPR039421">
    <property type="entry name" value="Type_1_exporter"/>
</dbReference>
<evidence type="ECO:0000256" key="1">
    <source>
        <dbReference type="ARBA" id="ARBA00004651"/>
    </source>
</evidence>
<dbReference type="SUPFAM" id="SSF52540">
    <property type="entry name" value="P-loop containing nucleoside triphosphate hydrolases"/>
    <property type="match status" value="1"/>
</dbReference>
<dbReference type="InterPro" id="IPR003593">
    <property type="entry name" value="AAA+_ATPase"/>
</dbReference>
<dbReference type="GO" id="GO:0015421">
    <property type="term" value="F:ABC-type oligopeptide transporter activity"/>
    <property type="evidence" value="ECO:0007669"/>
    <property type="project" value="TreeGrafter"/>
</dbReference>
<dbReference type="PROSITE" id="PS50893">
    <property type="entry name" value="ABC_TRANSPORTER_2"/>
    <property type="match status" value="1"/>
</dbReference>
<keyword evidence="8" id="KW-0472">Membrane</keyword>
<sequence>MLTSLLHTHVRRRLPSLALILAFQLIQTTAALSLPTLNADLLDRGVVPGDIGHVLRTGAWMAAATVLQLAASVGAAWLGARAALDIGRELRAAVFGRALAGAAHEVGRIGVSSLVMRTTSDVQQVQMFCLTMCTVMVTAPLMCLGGIVMALRQDVALSGVVAVVAPLLALAVGWAVRRTRPLFRDLQHRLDVTHRLLREQITGVRVIRAFVREDHERARFDRANTGLLDAALRTGRLMAVLLPVVLLVVNASTVVVVWAGGHRIADGTLRVGALTAFLTYLAQILASVMAAGSLFVLLPRAEVSAERIREVLDLTPGPSPTAAPGARLPRMAPRGPVPPAASDRIPPSGAGHRKAGDHPPTGRTTQALELSGVEFRYPGAEESVLRDVTLTVRPGELVAVTGSAGAGKSTLLNLMVRTFDPTSGAVRLGGTDIRALGRAELAGAIGYAPQQPHLFSGTVASNLRYAKPDAGDEELWRALRTACADTFVTGLQGGLDAPVLQGGNNFSGGQRQRLVVARALVHRPAVCLLDDPFSALDQATEARLRTALAGEAMTAVVVTQRVSALCAADRVAVLDEGRLIGVGPHADLLDSCPTYREIVLASTSGEAV</sequence>
<dbReference type="Pfam" id="PF00664">
    <property type="entry name" value="ABC_membrane"/>
    <property type="match status" value="1"/>
</dbReference>
<organism evidence="9 10">
    <name type="scientific">Streptomyces lincolnensis</name>
    <dbReference type="NCBI Taxonomy" id="1915"/>
    <lineage>
        <taxon>Bacteria</taxon>
        <taxon>Bacillati</taxon>
        <taxon>Actinomycetota</taxon>
        <taxon>Actinomycetes</taxon>
        <taxon>Kitasatosporales</taxon>
        <taxon>Streptomycetaceae</taxon>
        <taxon>Streptomyces</taxon>
    </lineage>
</organism>
<dbReference type="Gene3D" id="1.20.1560.10">
    <property type="entry name" value="ABC transporter type 1, transmembrane domain"/>
    <property type="match status" value="1"/>
</dbReference>
<dbReference type="InterPro" id="IPR017871">
    <property type="entry name" value="ABC_transporter-like_CS"/>
</dbReference>
<dbReference type="SMART" id="SM00382">
    <property type="entry name" value="AAA"/>
    <property type="match status" value="1"/>
</dbReference>
<proteinExistence type="predicted"/>
<dbReference type="Gene3D" id="3.40.50.300">
    <property type="entry name" value="P-loop containing nucleotide triphosphate hydrolases"/>
    <property type="match status" value="1"/>
</dbReference>
<keyword evidence="10" id="KW-1185">Reference proteome</keyword>
<dbReference type="InterPro" id="IPR003439">
    <property type="entry name" value="ABC_transporter-like_ATP-bd"/>
</dbReference>
<evidence type="ECO:0000313" key="10">
    <source>
        <dbReference type="Proteomes" id="UP000092598"/>
    </source>
</evidence>
<dbReference type="STRING" id="1915.SLINC_7940"/>
<keyword evidence="5" id="KW-0547">Nucleotide-binding</keyword>
<name>A0A1B1MNM8_STRLN</name>
<dbReference type="KEGG" id="sls:SLINC_7940"/>
<evidence type="ECO:0000256" key="4">
    <source>
        <dbReference type="ARBA" id="ARBA00022692"/>
    </source>
</evidence>
<dbReference type="EMBL" id="CP016438">
    <property type="protein sequence ID" value="ANS70164.1"/>
    <property type="molecule type" value="Genomic_DNA"/>
</dbReference>
<evidence type="ECO:0000313" key="9">
    <source>
        <dbReference type="EMBL" id="ANS70164.1"/>
    </source>
</evidence>
<dbReference type="Pfam" id="PF00005">
    <property type="entry name" value="ABC_tran"/>
    <property type="match status" value="1"/>
</dbReference>
<protein>
    <submittedName>
        <fullName evidence="9">ABC transporter ATP-binding protein</fullName>
    </submittedName>
</protein>
<dbReference type="PATRIC" id="fig|1915.4.peg.8740"/>
<keyword evidence="6 9" id="KW-0067">ATP-binding</keyword>
<evidence type="ECO:0000256" key="8">
    <source>
        <dbReference type="ARBA" id="ARBA00023136"/>
    </source>
</evidence>
<keyword evidence="2" id="KW-0813">Transport</keyword>
<evidence type="ECO:0000256" key="6">
    <source>
        <dbReference type="ARBA" id="ARBA00022840"/>
    </source>
</evidence>
<dbReference type="Proteomes" id="UP000092598">
    <property type="component" value="Chromosome"/>
</dbReference>
<accession>A0A1B1MNM8</accession>
<evidence type="ECO:0000256" key="2">
    <source>
        <dbReference type="ARBA" id="ARBA00022448"/>
    </source>
</evidence>
<dbReference type="GO" id="GO:0005886">
    <property type="term" value="C:plasma membrane"/>
    <property type="evidence" value="ECO:0007669"/>
    <property type="project" value="UniProtKB-SubCell"/>
</dbReference>
<keyword evidence="7" id="KW-1133">Transmembrane helix</keyword>
<dbReference type="PANTHER" id="PTHR43394">
    <property type="entry name" value="ATP-DEPENDENT PERMEASE MDL1, MITOCHONDRIAL"/>
    <property type="match status" value="1"/>
</dbReference>
<dbReference type="PROSITE" id="PS00211">
    <property type="entry name" value="ABC_TRANSPORTER_1"/>
    <property type="match status" value="1"/>
</dbReference>
<reference evidence="9 10" key="1">
    <citation type="submission" date="2016-07" db="EMBL/GenBank/DDBJ databases">
        <title>Enhancement of antibiotic productionsby engineered nitrateutilization in actinobacteria.</title>
        <authorList>
            <person name="Meng S.C."/>
        </authorList>
    </citation>
    <scope>NUCLEOTIDE SEQUENCE [LARGE SCALE GENOMIC DNA]</scope>
    <source>
        <strain evidence="9 10">NRRL 2936</strain>
    </source>
</reference>
<gene>
    <name evidence="9" type="ORF">SLINC_7940</name>
</gene>
<keyword evidence="4" id="KW-0812">Transmembrane</keyword>
<dbReference type="OrthoDB" id="9806127at2"/>
<evidence type="ECO:0000256" key="3">
    <source>
        <dbReference type="ARBA" id="ARBA00022475"/>
    </source>
</evidence>
<dbReference type="InterPro" id="IPR027417">
    <property type="entry name" value="P-loop_NTPase"/>
</dbReference>
<keyword evidence="3" id="KW-1003">Cell membrane</keyword>
<evidence type="ECO:0000256" key="5">
    <source>
        <dbReference type="ARBA" id="ARBA00022741"/>
    </source>
</evidence>
<dbReference type="SUPFAM" id="SSF90123">
    <property type="entry name" value="ABC transporter transmembrane region"/>
    <property type="match status" value="1"/>
</dbReference>
<dbReference type="GO" id="GO:0016887">
    <property type="term" value="F:ATP hydrolysis activity"/>
    <property type="evidence" value="ECO:0007669"/>
    <property type="project" value="InterPro"/>
</dbReference>
<dbReference type="GO" id="GO:0005524">
    <property type="term" value="F:ATP binding"/>
    <property type="evidence" value="ECO:0007669"/>
    <property type="project" value="UniProtKB-KW"/>
</dbReference>
<comment type="subcellular location">
    <subcellularLocation>
        <location evidence="1">Cell membrane</location>
        <topology evidence="1">Multi-pass membrane protein</topology>
    </subcellularLocation>
</comment>
<dbReference type="PANTHER" id="PTHR43394:SF1">
    <property type="entry name" value="ATP-BINDING CASSETTE SUB-FAMILY B MEMBER 10, MITOCHONDRIAL"/>
    <property type="match status" value="1"/>
</dbReference>
<evidence type="ECO:0000256" key="7">
    <source>
        <dbReference type="ARBA" id="ARBA00022989"/>
    </source>
</evidence>
<dbReference type="AlphaFoldDB" id="A0A1B1MNM8"/>
<dbReference type="RefSeq" id="WP_067443660.1">
    <property type="nucleotide sequence ID" value="NZ_CP016438.1"/>
</dbReference>
<dbReference type="FunFam" id="3.40.50.300:FF:000854">
    <property type="entry name" value="Multidrug ABC transporter ATP-binding protein"/>
    <property type="match status" value="1"/>
</dbReference>
<dbReference type="PROSITE" id="PS50929">
    <property type="entry name" value="ABC_TM1F"/>
    <property type="match status" value="1"/>
</dbReference>
<dbReference type="InterPro" id="IPR036640">
    <property type="entry name" value="ABC1_TM_sf"/>
</dbReference>
<dbReference type="InterPro" id="IPR011527">
    <property type="entry name" value="ABC1_TM_dom"/>
</dbReference>